<feature type="transmembrane region" description="Helical" evidence="1">
    <location>
        <begin position="121"/>
        <end position="141"/>
    </location>
</feature>
<dbReference type="RefSeq" id="WP_093023550.1">
    <property type="nucleotide sequence ID" value="NZ_FPBK01000002.1"/>
</dbReference>
<name>A0A1I7FMQ7_9FLAO</name>
<feature type="transmembrane region" description="Helical" evidence="1">
    <location>
        <begin position="45"/>
        <end position="62"/>
    </location>
</feature>
<dbReference type="Proteomes" id="UP000199138">
    <property type="component" value="Unassembled WGS sequence"/>
</dbReference>
<protein>
    <submittedName>
        <fullName evidence="2">Uncharacterized protein</fullName>
    </submittedName>
</protein>
<evidence type="ECO:0000256" key="1">
    <source>
        <dbReference type="SAM" id="Phobius"/>
    </source>
</evidence>
<proteinExistence type="predicted"/>
<gene>
    <name evidence="2" type="ORF">SAMN05216480_10241</name>
</gene>
<evidence type="ECO:0000313" key="3">
    <source>
        <dbReference type="Proteomes" id="UP000199138"/>
    </source>
</evidence>
<accession>A0A1I7FMQ7</accession>
<sequence length="207" mass="23923">MNFEDIKQQMNSQNMDDQVIPNHISELKKTQLPIQKIRRNIKTELLTQIVIILLLFMTPGFIEMNPVARGIYFILIFITSLITIIYLLKINSFIKQTSNLSFAVKDVLVTTLYQLKLTLEVYKTAVISGSLLLPAVGFILIKGRNSIDESAFLNIITFNISFEKIIFYIIGYLVTAIAIYIVTNWWVDNLYGKYINDLENILEKLEY</sequence>
<dbReference type="AlphaFoldDB" id="A0A1I7FMQ7"/>
<reference evidence="2 3" key="1">
    <citation type="submission" date="2016-10" db="EMBL/GenBank/DDBJ databases">
        <authorList>
            <person name="de Groot N.N."/>
        </authorList>
    </citation>
    <scope>NUCLEOTIDE SEQUENCE [LARGE SCALE GENOMIC DNA]</scope>
    <source>
        <strain evidence="2 3">CGMCC 1.12333</strain>
    </source>
</reference>
<feature type="transmembrane region" description="Helical" evidence="1">
    <location>
        <begin position="68"/>
        <end position="88"/>
    </location>
</feature>
<dbReference type="OrthoDB" id="1249607at2"/>
<keyword evidence="1" id="KW-0812">Transmembrane</keyword>
<keyword evidence="1" id="KW-1133">Transmembrane helix</keyword>
<evidence type="ECO:0000313" key="2">
    <source>
        <dbReference type="EMBL" id="SFU37507.1"/>
    </source>
</evidence>
<dbReference type="EMBL" id="FPBK01000002">
    <property type="protein sequence ID" value="SFU37507.1"/>
    <property type="molecule type" value="Genomic_DNA"/>
</dbReference>
<feature type="transmembrane region" description="Helical" evidence="1">
    <location>
        <begin position="165"/>
        <end position="187"/>
    </location>
</feature>
<organism evidence="2 3">
    <name type="scientific">Pustulibacterium marinum</name>
    <dbReference type="NCBI Taxonomy" id="1224947"/>
    <lineage>
        <taxon>Bacteria</taxon>
        <taxon>Pseudomonadati</taxon>
        <taxon>Bacteroidota</taxon>
        <taxon>Flavobacteriia</taxon>
        <taxon>Flavobacteriales</taxon>
        <taxon>Flavobacteriaceae</taxon>
        <taxon>Pustulibacterium</taxon>
    </lineage>
</organism>
<keyword evidence="1" id="KW-0472">Membrane</keyword>
<keyword evidence="3" id="KW-1185">Reference proteome</keyword>
<dbReference type="STRING" id="1224947.SAMN05216480_10241"/>